<dbReference type="EMBL" id="JBHRSM010000010">
    <property type="protein sequence ID" value="MFC3085471.1"/>
    <property type="molecule type" value="Genomic_DNA"/>
</dbReference>
<accession>A0ABV7DRR3</accession>
<evidence type="ECO:0000313" key="2">
    <source>
        <dbReference type="Proteomes" id="UP001595445"/>
    </source>
</evidence>
<dbReference type="RefSeq" id="WP_197644251.1">
    <property type="nucleotide sequence ID" value="NZ_JAEACP010000011.1"/>
</dbReference>
<protein>
    <submittedName>
        <fullName evidence="1">Uncharacterized protein</fullName>
    </submittedName>
</protein>
<evidence type="ECO:0000313" key="1">
    <source>
        <dbReference type="EMBL" id="MFC3085471.1"/>
    </source>
</evidence>
<gene>
    <name evidence="1" type="ORF">ACFOD6_05350</name>
</gene>
<proteinExistence type="predicted"/>
<organism evidence="1 2">
    <name type="scientific">Tabrizicola soli</name>
    <dbReference type="NCBI Taxonomy" id="2185115"/>
    <lineage>
        <taxon>Bacteria</taxon>
        <taxon>Pseudomonadati</taxon>
        <taxon>Pseudomonadota</taxon>
        <taxon>Alphaproteobacteria</taxon>
        <taxon>Rhodobacterales</taxon>
        <taxon>Paracoccaceae</taxon>
        <taxon>Tabrizicola</taxon>
    </lineage>
</organism>
<keyword evidence="2" id="KW-1185">Reference proteome</keyword>
<reference evidence="2" key="1">
    <citation type="journal article" date="2019" name="Int. J. Syst. Evol. Microbiol.">
        <title>The Global Catalogue of Microorganisms (GCM) 10K type strain sequencing project: providing services to taxonomists for standard genome sequencing and annotation.</title>
        <authorList>
            <consortium name="The Broad Institute Genomics Platform"/>
            <consortium name="The Broad Institute Genome Sequencing Center for Infectious Disease"/>
            <person name="Wu L."/>
            <person name="Ma J."/>
        </authorList>
    </citation>
    <scope>NUCLEOTIDE SEQUENCE [LARGE SCALE GENOMIC DNA]</scope>
    <source>
        <strain evidence="2">KCTC 62102</strain>
    </source>
</reference>
<name>A0ABV7DRR3_9RHOB</name>
<sequence>MDLIIGSRHVTPDVITRTREGVEAVLHGEALLSLLDSAFHGAGTIEVLGGDLDRCPMEVTGIAMHGGATRVTLTALGAARRLM</sequence>
<comment type="caution">
    <text evidence="1">The sequence shown here is derived from an EMBL/GenBank/DDBJ whole genome shotgun (WGS) entry which is preliminary data.</text>
</comment>
<dbReference type="Proteomes" id="UP001595445">
    <property type="component" value="Unassembled WGS sequence"/>
</dbReference>